<evidence type="ECO:0000313" key="3">
    <source>
        <dbReference type="EMBL" id="KAF2874590.1"/>
    </source>
</evidence>
<feature type="compositionally biased region" description="Basic and acidic residues" evidence="2">
    <location>
        <begin position="361"/>
        <end position="373"/>
    </location>
</feature>
<gene>
    <name evidence="3" type="ORF">BDV95DRAFT_487646</name>
</gene>
<feature type="compositionally biased region" description="Pro residues" evidence="2">
    <location>
        <begin position="453"/>
        <end position="472"/>
    </location>
</feature>
<feature type="region of interest" description="Disordered" evidence="2">
    <location>
        <begin position="1"/>
        <end position="290"/>
    </location>
</feature>
<feature type="compositionally biased region" description="Low complexity" evidence="2">
    <location>
        <begin position="328"/>
        <end position="339"/>
    </location>
</feature>
<feature type="non-terminal residue" evidence="3">
    <location>
        <position position="1"/>
    </location>
</feature>
<feature type="compositionally biased region" description="Basic residues" evidence="2">
    <location>
        <begin position="397"/>
        <end position="407"/>
    </location>
</feature>
<feature type="compositionally biased region" description="Polar residues" evidence="2">
    <location>
        <begin position="243"/>
        <end position="261"/>
    </location>
</feature>
<accession>A0A7C8IHV6</accession>
<dbReference type="OrthoDB" id="1923159at2759"/>
<evidence type="ECO:0000313" key="4">
    <source>
        <dbReference type="Proteomes" id="UP000481861"/>
    </source>
</evidence>
<organism evidence="3 4">
    <name type="scientific">Massariosphaeria phaeospora</name>
    <dbReference type="NCBI Taxonomy" id="100035"/>
    <lineage>
        <taxon>Eukaryota</taxon>
        <taxon>Fungi</taxon>
        <taxon>Dikarya</taxon>
        <taxon>Ascomycota</taxon>
        <taxon>Pezizomycotina</taxon>
        <taxon>Dothideomycetes</taxon>
        <taxon>Pleosporomycetidae</taxon>
        <taxon>Pleosporales</taxon>
        <taxon>Pleosporales incertae sedis</taxon>
        <taxon>Massariosphaeria</taxon>
    </lineage>
</organism>
<evidence type="ECO:0000256" key="1">
    <source>
        <dbReference type="SAM" id="Coils"/>
    </source>
</evidence>
<keyword evidence="1" id="KW-0175">Coiled coil</keyword>
<evidence type="ECO:0000256" key="2">
    <source>
        <dbReference type="SAM" id="MobiDB-lite"/>
    </source>
</evidence>
<feature type="compositionally biased region" description="Basic and acidic residues" evidence="2">
    <location>
        <begin position="176"/>
        <end position="192"/>
    </location>
</feature>
<feature type="compositionally biased region" description="Low complexity" evidence="2">
    <location>
        <begin position="76"/>
        <end position="95"/>
    </location>
</feature>
<name>A0A7C8IHV6_9PLEO</name>
<dbReference type="Proteomes" id="UP000481861">
    <property type="component" value="Unassembled WGS sequence"/>
</dbReference>
<feature type="region of interest" description="Disordered" evidence="2">
    <location>
        <begin position="508"/>
        <end position="535"/>
    </location>
</feature>
<comment type="caution">
    <text evidence="3">The sequence shown here is derived from an EMBL/GenBank/DDBJ whole genome shotgun (WGS) entry which is preliminary data.</text>
</comment>
<keyword evidence="4" id="KW-1185">Reference proteome</keyword>
<feature type="region of interest" description="Disordered" evidence="2">
    <location>
        <begin position="659"/>
        <end position="705"/>
    </location>
</feature>
<feature type="compositionally biased region" description="Polar residues" evidence="2">
    <location>
        <begin position="26"/>
        <end position="37"/>
    </location>
</feature>
<feature type="region of interest" description="Disordered" evidence="2">
    <location>
        <begin position="310"/>
        <end position="490"/>
    </location>
</feature>
<protein>
    <submittedName>
        <fullName evidence="3">Uncharacterized protein</fullName>
    </submittedName>
</protein>
<feature type="compositionally biased region" description="Polar residues" evidence="2">
    <location>
        <begin position="437"/>
        <end position="452"/>
    </location>
</feature>
<reference evidence="3 4" key="1">
    <citation type="submission" date="2020-01" db="EMBL/GenBank/DDBJ databases">
        <authorList>
            <consortium name="DOE Joint Genome Institute"/>
            <person name="Haridas S."/>
            <person name="Albert R."/>
            <person name="Binder M."/>
            <person name="Bloem J."/>
            <person name="Labutti K."/>
            <person name="Salamov A."/>
            <person name="Andreopoulos B."/>
            <person name="Baker S.E."/>
            <person name="Barry K."/>
            <person name="Bills G."/>
            <person name="Bluhm B.H."/>
            <person name="Cannon C."/>
            <person name="Castanera R."/>
            <person name="Culley D.E."/>
            <person name="Daum C."/>
            <person name="Ezra D."/>
            <person name="Gonzalez J.B."/>
            <person name="Henrissat B."/>
            <person name="Kuo A."/>
            <person name="Liang C."/>
            <person name="Lipzen A."/>
            <person name="Lutzoni F."/>
            <person name="Magnuson J."/>
            <person name="Mondo S."/>
            <person name="Nolan M."/>
            <person name="Ohm R."/>
            <person name="Pangilinan J."/>
            <person name="Park H.-J.H."/>
            <person name="Ramirez L."/>
            <person name="Alfaro M."/>
            <person name="Sun H."/>
            <person name="Tritt A."/>
            <person name="Yoshinaga Y."/>
            <person name="Zwiers L.-H.L."/>
            <person name="Turgeon B.G."/>
            <person name="Goodwin S.B."/>
            <person name="Spatafora J.W."/>
            <person name="Crous P.W."/>
            <person name="Grigoriev I.V."/>
        </authorList>
    </citation>
    <scope>NUCLEOTIDE SEQUENCE [LARGE SCALE GENOMIC DNA]</scope>
    <source>
        <strain evidence="3 4">CBS 611.86</strain>
    </source>
</reference>
<sequence>DDQLLSPEEASINVDALVNDSDYDVPNNTISANNQTLEPPRRATPTVPPGFAVPALPRSPANEPPSRPTSRNASHLTPAIPILPITPLRAAATPARAREEKQSVGVPETRPSAVVEPPTVAKSKAELPLGRAKSENVPEVATKNVHQLPALEQNVHSVGVETPTKETSKGKVTSKKSQDSIKSLHKDKRDDYGTAARQVTPKRQHPGKLDIAAAIKLPEDEQSSATNSLKTDAPPKSLRAVSLASTMNSVPASPAATSTGSPVKRSTAPRTLRVVPTPKAEFPPPLSAVSVTSLPHVPVVDKLRSRQASIASLNQPGTPASDLISDTASVTSASISRASSPPPPGGKVGTAPVRKKTKSQQKKDRQERARQIAEEQAMLLEETAKSETEPVQAPIVGRKKKAKKPTTHTKSTPVTVQSQPASPKPPTVQEQEEEVESNTVASISTKNQSNKVPPSPPGIAQPSPYAEPPSPFEQPKEKGEPTAQSIIADLQRTGELLASTLEFFKPLSSSLSHASRTSQAGATGGPPDRKIQLSEADLDALTKKMPLRLSGKDGKSDSRTLITPQGKFFWGLTQELEEKALELEKHIEDLKGQAKFHPRKQTALAYPHNVSTHAQSKDVLPAIATALKEAGAKLSKSAASSSGQPMPKLDHTATLLGSTALPLPPVQTPSDGMPWLDLTKSPQDLSSLPPLPPSQPQPHPQSQTPADAITYLNQFVLPRTDNPSPNATRPEMAAVGGPPGAGMANMSVNVNKIAKAAKVVAEGGALGNELEGLGVMAADLLGGVVVQGLEALVGASLEFHSHQDVTVDGHGNVTMGAGGRDVQGFMNAIETGGTLGGFGATLGGHATRRGRKSVLSVEEAEQAMLAAKKDHDALEKKLAGLMKRNKKMVAGTGKT</sequence>
<dbReference type="AlphaFoldDB" id="A0A7C8IHV6"/>
<feature type="compositionally biased region" description="Pro residues" evidence="2">
    <location>
        <begin position="689"/>
        <end position="699"/>
    </location>
</feature>
<feature type="compositionally biased region" description="Low complexity" evidence="2">
    <location>
        <begin position="508"/>
        <end position="518"/>
    </location>
</feature>
<feature type="coiled-coil region" evidence="1">
    <location>
        <begin position="857"/>
        <end position="884"/>
    </location>
</feature>
<dbReference type="EMBL" id="JAADJZ010000006">
    <property type="protein sequence ID" value="KAF2874590.1"/>
    <property type="molecule type" value="Genomic_DNA"/>
</dbReference>
<proteinExistence type="predicted"/>